<evidence type="ECO:0000259" key="4">
    <source>
        <dbReference type="PROSITE" id="PS51118"/>
    </source>
</evidence>
<dbReference type="PANTHER" id="PTHR33204">
    <property type="entry name" value="TRANSCRIPTIONAL REGULATOR, MARR FAMILY"/>
    <property type="match status" value="1"/>
</dbReference>
<dbReference type="InterPro" id="IPR036388">
    <property type="entry name" value="WH-like_DNA-bd_sf"/>
</dbReference>
<dbReference type="Gene3D" id="1.10.10.10">
    <property type="entry name" value="Winged helix-like DNA-binding domain superfamily/Winged helix DNA-binding domain"/>
    <property type="match status" value="1"/>
</dbReference>
<dbReference type="Pfam" id="PF01638">
    <property type="entry name" value="HxlR"/>
    <property type="match status" value="1"/>
</dbReference>
<comment type="caution">
    <text evidence="5">The sequence shown here is derived from an EMBL/GenBank/DDBJ whole genome shotgun (WGS) entry which is preliminary data.</text>
</comment>
<reference evidence="5 6" key="1">
    <citation type="submission" date="2017-07" db="EMBL/GenBank/DDBJ databases">
        <title>Elstera cyanobacteriorum sp. nov., a novel bacterium isolated from cyanobacterial aggregates in a eutrophic lake.</title>
        <authorList>
            <person name="Cai H."/>
        </authorList>
    </citation>
    <scope>NUCLEOTIDE SEQUENCE [LARGE SCALE GENOMIC DNA]</scope>
    <source>
        <strain evidence="5 6">TH019</strain>
    </source>
</reference>
<dbReference type="GO" id="GO:0003677">
    <property type="term" value="F:DNA binding"/>
    <property type="evidence" value="ECO:0007669"/>
    <property type="project" value="UniProtKB-KW"/>
</dbReference>
<evidence type="ECO:0000256" key="2">
    <source>
        <dbReference type="ARBA" id="ARBA00023125"/>
    </source>
</evidence>
<evidence type="ECO:0000313" key="6">
    <source>
        <dbReference type="Proteomes" id="UP000216361"/>
    </source>
</evidence>
<keyword evidence="1" id="KW-0805">Transcription regulation</keyword>
<dbReference type="EMBL" id="NOXS01000030">
    <property type="protein sequence ID" value="OYQ19930.1"/>
    <property type="molecule type" value="Genomic_DNA"/>
</dbReference>
<keyword evidence="6" id="KW-1185">Reference proteome</keyword>
<gene>
    <name evidence="5" type="ORF">CHR90_06630</name>
</gene>
<sequence>MPLKMRKNLSPPPHPECPLMECMGLLGGAWTPNILWHLAGGARRFNELRADIPAVSAKVLTQRLRDLEGKGVLSRTIMPTSPPSVEYALTDLGQEFLPALQSIVEIGHRLKQRRAADALARVPTAREKGKNFENVNG</sequence>
<organism evidence="5 6">
    <name type="scientific">Elstera cyanobacteriorum</name>
    <dbReference type="NCBI Taxonomy" id="2022747"/>
    <lineage>
        <taxon>Bacteria</taxon>
        <taxon>Pseudomonadati</taxon>
        <taxon>Pseudomonadota</taxon>
        <taxon>Alphaproteobacteria</taxon>
        <taxon>Rhodospirillales</taxon>
        <taxon>Rhodospirillaceae</taxon>
        <taxon>Elstera</taxon>
    </lineage>
</organism>
<dbReference type="OrthoDB" id="9800350at2"/>
<accession>A0A255XUL1</accession>
<feature type="domain" description="HTH hxlR-type" evidence="4">
    <location>
        <begin position="17"/>
        <end position="115"/>
    </location>
</feature>
<dbReference type="SUPFAM" id="SSF46785">
    <property type="entry name" value="Winged helix' DNA-binding domain"/>
    <property type="match status" value="1"/>
</dbReference>
<dbReference type="PANTHER" id="PTHR33204:SF29">
    <property type="entry name" value="TRANSCRIPTIONAL REGULATOR"/>
    <property type="match status" value="1"/>
</dbReference>
<proteinExistence type="predicted"/>
<name>A0A255XUL1_9PROT</name>
<protein>
    <submittedName>
        <fullName evidence="5">Transcriptional regulator</fullName>
    </submittedName>
</protein>
<dbReference type="InterPro" id="IPR036390">
    <property type="entry name" value="WH_DNA-bd_sf"/>
</dbReference>
<evidence type="ECO:0000256" key="1">
    <source>
        <dbReference type="ARBA" id="ARBA00023015"/>
    </source>
</evidence>
<keyword evidence="3" id="KW-0804">Transcription</keyword>
<dbReference type="AlphaFoldDB" id="A0A255XUL1"/>
<dbReference type="PROSITE" id="PS51118">
    <property type="entry name" value="HTH_HXLR"/>
    <property type="match status" value="1"/>
</dbReference>
<dbReference type="Proteomes" id="UP000216361">
    <property type="component" value="Unassembled WGS sequence"/>
</dbReference>
<evidence type="ECO:0000313" key="5">
    <source>
        <dbReference type="EMBL" id="OYQ19930.1"/>
    </source>
</evidence>
<dbReference type="InterPro" id="IPR002577">
    <property type="entry name" value="HTH_HxlR"/>
</dbReference>
<keyword evidence="2" id="KW-0238">DNA-binding</keyword>
<evidence type="ECO:0000256" key="3">
    <source>
        <dbReference type="ARBA" id="ARBA00023163"/>
    </source>
</evidence>